<feature type="compositionally biased region" description="Acidic residues" evidence="1">
    <location>
        <begin position="113"/>
        <end position="129"/>
    </location>
</feature>
<feature type="compositionally biased region" description="Polar residues" evidence="1">
    <location>
        <begin position="130"/>
        <end position="139"/>
    </location>
</feature>
<protein>
    <submittedName>
        <fullName evidence="2">Uncharacterized protein</fullName>
    </submittedName>
</protein>
<dbReference type="VEuPathDB" id="FungiDB:LCOR_04897.1"/>
<accession>A0A068RU88</accession>
<feature type="compositionally biased region" description="Basic residues" evidence="1">
    <location>
        <begin position="92"/>
        <end position="106"/>
    </location>
</feature>
<organism evidence="2 3">
    <name type="scientific">Lichtheimia corymbifera JMRC:FSU:9682</name>
    <dbReference type="NCBI Taxonomy" id="1263082"/>
    <lineage>
        <taxon>Eukaryota</taxon>
        <taxon>Fungi</taxon>
        <taxon>Fungi incertae sedis</taxon>
        <taxon>Mucoromycota</taxon>
        <taxon>Mucoromycotina</taxon>
        <taxon>Mucoromycetes</taxon>
        <taxon>Mucorales</taxon>
        <taxon>Lichtheimiaceae</taxon>
        <taxon>Lichtheimia</taxon>
    </lineage>
</organism>
<name>A0A068RU88_9FUNG</name>
<evidence type="ECO:0000313" key="2">
    <source>
        <dbReference type="EMBL" id="CDH53559.1"/>
    </source>
</evidence>
<proteinExistence type="predicted"/>
<evidence type="ECO:0000313" key="3">
    <source>
        <dbReference type="Proteomes" id="UP000027586"/>
    </source>
</evidence>
<sequence>MWNNKRSAPATPFARQLSPRQVASKAHSLACKKLDRDDRRRRPQYHMRERVLLYNTMSSADSYLNKRTPRSNRRVLSAEEDDLVGYDEQPQNHHHNNQHHPPHHHSPLCDNPMTDDDDEEDDEDVDEPQEINNSIMTPQDNKHDNAQAHSSSSSSIPPYSATAIADCRINDLFNAYHPPRLSCLSPVII</sequence>
<dbReference type="OrthoDB" id="2284111at2759"/>
<gene>
    <name evidence="2" type="ORF">LCOR_04897.1</name>
</gene>
<feature type="compositionally biased region" description="Basic and acidic residues" evidence="1">
    <location>
        <begin position="32"/>
        <end position="50"/>
    </location>
</feature>
<evidence type="ECO:0000256" key="1">
    <source>
        <dbReference type="SAM" id="MobiDB-lite"/>
    </source>
</evidence>
<reference evidence="2" key="1">
    <citation type="submission" date="2013-08" db="EMBL/GenBank/DDBJ databases">
        <title>Gene expansion shapes genome architecture in the human pathogen Lichtheimia corymbifera: an evolutionary genomics analysis in the ancient terrestrial Mucorales (Mucoromycotina).</title>
        <authorList>
            <person name="Schwartze V.U."/>
            <person name="Winter S."/>
            <person name="Shelest E."/>
            <person name="Marcet-Houben M."/>
            <person name="Horn F."/>
            <person name="Wehner S."/>
            <person name="Hoffmann K."/>
            <person name="Riege K."/>
            <person name="Sammeth M."/>
            <person name="Nowrousian M."/>
            <person name="Valiante V."/>
            <person name="Linde J."/>
            <person name="Jacobsen I.D."/>
            <person name="Marz M."/>
            <person name="Brakhage A.A."/>
            <person name="Gabaldon T."/>
            <person name="Bocker S."/>
            <person name="Voigt K."/>
        </authorList>
    </citation>
    <scope>NUCLEOTIDE SEQUENCE [LARGE SCALE GENOMIC DNA]</scope>
    <source>
        <strain evidence="2">FSU 9682</strain>
    </source>
</reference>
<dbReference type="Proteomes" id="UP000027586">
    <property type="component" value="Unassembled WGS sequence"/>
</dbReference>
<feature type="region of interest" description="Disordered" evidence="1">
    <location>
        <begin position="86"/>
        <end position="159"/>
    </location>
</feature>
<dbReference type="EMBL" id="CBTN010000018">
    <property type="protein sequence ID" value="CDH53559.1"/>
    <property type="molecule type" value="Genomic_DNA"/>
</dbReference>
<comment type="caution">
    <text evidence="2">The sequence shown here is derived from an EMBL/GenBank/DDBJ whole genome shotgun (WGS) entry which is preliminary data.</text>
</comment>
<dbReference type="AlphaFoldDB" id="A0A068RU88"/>
<keyword evidence="3" id="KW-1185">Reference proteome</keyword>
<feature type="region of interest" description="Disordered" evidence="1">
    <location>
        <begin position="1"/>
        <end position="50"/>
    </location>
</feature>